<dbReference type="SUPFAM" id="SSF48371">
    <property type="entry name" value="ARM repeat"/>
    <property type="match status" value="1"/>
</dbReference>
<dbReference type="Pfam" id="PF13646">
    <property type="entry name" value="HEAT_2"/>
    <property type="match status" value="1"/>
</dbReference>
<dbReference type="EMBL" id="BEHT01000009">
    <property type="protein sequence ID" value="GBC98332.1"/>
    <property type="molecule type" value="Genomic_DNA"/>
</dbReference>
<keyword evidence="1" id="KW-0472">Membrane</keyword>
<protein>
    <recommendedName>
        <fullName evidence="4">HEAT repeat domain-containing protein</fullName>
    </recommendedName>
</protein>
<reference evidence="3" key="1">
    <citation type="submission" date="2017-09" db="EMBL/GenBank/DDBJ databases">
        <title>Metaegenomics of thermophilic ammonia-oxidizing enrichment culture.</title>
        <authorList>
            <person name="Kato S."/>
            <person name="Suzuki K."/>
        </authorList>
    </citation>
    <scope>NUCLEOTIDE SEQUENCE [LARGE SCALE GENOMIC DNA]</scope>
</reference>
<dbReference type="SMART" id="SM00567">
    <property type="entry name" value="EZ_HEAT"/>
    <property type="match status" value="2"/>
</dbReference>
<accession>A0A2H5XAX3</accession>
<dbReference type="InterPro" id="IPR011989">
    <property type="entry name" value="ARM-like"/>
</dbReference>
<dbReference type="PROSITE" id="PS50077">
    <property type="entry name" value="HEAT_REPEAT"/>
    <property type="match status" value="1"/>
</dbReference>
<name>A0A2H5XAX3_9BACT</name>
<evidence type="ECO:0000313" key="2">
    <source>
        <dbReference type="EMBL" id="GBC98332.1"/>
    </source>
</evidence>
<dbReference type="AlphaFoldDB" id="A0A2H5XAX3"/>
<evidence type="ECO:0000256" key="1">
    <source>
        <dbReference type="SAM" id="Phobius"/>
    </source>
</evidence>
<dbReference type="InterPro" id="IPR016024">
    <property type="entry name" value="ARM-type_fold"/>
</dbReference>
<dbReference type="InterPro" id="IPR021133">
    <property type="entry name" value="HEAT_type_2"/>
</dbReference>
<sequence>MFPFRKIVVVSFLGIIAVLVMMWFGLGRRSKPESGVHLDPVYLAKRDLVAPLQKVRGRRLFTPQEMELLRKFSRDPDKYIRCRALSALRYVRDPQQRQEAIQIALERLKDPEWVVRNYALRVLAAQGAKEYVPQILPLLNDPQPEVREEVKKTFQKLGYQVSK</sequence>
<keyword evidence="1" id="KW-1133">Transmembrane helix</keyword>
<organism evidence="2 3">
    <name type="scientific">Candidatus Fervidibacter japonicus</name>
    <dbReference type="NCBI Taxonomy" id="2035412"/>
    <lineage>
        <taxon>Bacteria</taxon>
        <taxon>Candidatus Fervidibacterota</taxon>
        <taxon>Candidatus Fervidibacter</taxon>
    </lineage>
</organism>
<feature type="transmembrane region" description="Helical" evidence="1">
    <location>
        <begin position="7"/>
        <end position="26"/>
    </location>
</feature>
<evidence type="ECO:0000313" key="3">
    <source>
        <dbReference type="Proteomes" id="UP000236173"/>
    </source>
</evidence>
<proteinExistence type="predicted"/>
<dbReference type="InterPro" id="IPR004155">
    <property type="entry name" value="PBS_lyase_HEAT"/>
</dbReference>
<keyword evidence="1" id="KW-0812">Transmembrane</keyword>
<dbReference type="Proteomes" id="UP000236173">
    <property type="component" value="Unassembled WGS sequence"/>
</dbReference>
<evidence type="ECO:0008006" key="4">
    <source>
        <dbReference type="Google" id="ProtNLM"/>
    </source>
</evidence>
<dbReference type="Gene3D" id="1.25.10.10">
    <property type="entry name" value="Leucine-rich Repeat Variant"/>
    <property type="match status" value="1"/>
</dbReference>
<comment type="caution">
    <text evidence="2">The sequence shown here is derived from an EMBL/GenBank/DDBJ whole genome shotgun (WGS) entry which is preliminary data.</text>
</comment>
<gene>
    <name evidence="2" type="ORF">HRbin17_00834</name>
</gene>